<dbReference type="NCBIfam" id="TIGR03083">
    <property type="entry name" value="maleylpyruvate isomerase family mycothiol-dependent enzyme"/>
    <property type="match status" value="1"/>
</dbReference>
<dbReference type="InterPro" id="IPR034660">
    <property type="entry name" value="DinB/YfiT-like"/>
</dbReference>
<dbReference type="RefSeq" id="WP_034803340.1">
    <property type="nucleotide sequence ID" value="NZ_AWSA01000011.1"/>
</dbReference>
<sequence>MSTVLTTYADLADRFGAVVDTLPADAWDAPSACEGWSGRDVVAHVIGSQRDFFARHGLDAGPVGASDLTSDPVGTWHAHDAVVRSLLADEHVAAREYDGLLGRTTIGATMTSFYGFDLVVHRWDLARAAARDEALTPAELDLVEGSLPGFGDHLYDDGVCKPPVPVSDDADRQVRLLALLGRPTPVTAGR</sequence>
<dbReference type="NCBIfam" id="TIGR03086">
    <property type="entry name" value="TIGR03086 family metal-binding protein"/>
    <property type="match status" value="1"/>
</dbReference>
<dbReference type="GO" id="GO:0046872">
    <property type="term" value="F:metal ion binding"/>
    <property type="evidence" value="ECO:0007669"/>
    <property type="project" value="InterPro"/>
</dbReference>
<reference evidence="2 3" key="1">
    <citation type="submission" date="2013-08" db="EMBL/GenBank/DDBJ databases">
        <title>Intrasporangium oryzae NRRL B-24470.</title>
        <authorList>
            <person name="Liu H."/>
            <person name="Wang G."/>
        </authorList>
    </citation>
    <scope>NUCLEOTIDE SEQUENCE [LARGE SCALE GENOMIC DNA]</scope>
    <source>
        <strain evidence="2 3">NRRL B-24470</strain>
    </source>
</reference>
<dbReference type="Pfam" id="PF11716">
    <property type="entry name" value="MDMPI_N"/>
    <property type="match status" value="1"/>
</dbReference>
<comment type="caution">
    <text evidence="2">The sequence shown here is derived from an EMBL/GenBank/DDBJ whole genome shotgun (WGS) entry which is preliminary data.</text>
</comment>
<dbReference type="PATRIC" id="fig|1386089.3.peg.1385"/>
<dbReference type="InterPro" id="IPR024344">
    <property type="entry name" value="MDMPI_metal-binding"/>
</dbReference>
<evidence type="ECO:0000313" key="3">
    <source>
        <dbReference type="Proteomes" id="UP000019489"/>
    </source>
</evidence>
<dbReference type="EMBL" id="AWSA01000011">
    <property type="protein sequence ID" value="EWT02377.1"/>
    <property type="molecule type" value="Genomic_DNA"/>
</dbReference>
<dbReference type="AlphaFoldDB" id="W9GAX0"/>
<keyword evidence="3" id="KW-1185">Reference proteome</keyword>
<dbReference type="InterPro" id="IPR017520">
    <property type="entry name" value="CHP03086"/>
</dbReference>
<proteinExistence type="predicted"/>
<gene>
    <name evidence="2" type="ORF">N865_06290</name>
</gene>
<organism evidence="2 3">
    <name type="scientific">Intrasporangium oryzae NRRL B-24470</name>
    <dbReference type="NCBI Taxonomy" id="1386089"/>
    <lineage>
        <taxon>Bacteria</taxon>
        <taxon>Bacillati</taxon>
        <taxon>Actinomycetota</taxon>
        <taxon>Actinomycetes</taxon>
        <taxon>Micrococcales</taxon>
        <taxon>Intrasporangiaceae</taxon>
        <taxon>Intrasporangium</taxon>
    </lineage>
</organism>
<dbReference type="SUPFAM" id="SSF109854">
    <property type="entry name" value="DinB/YfiT-like putative metalloenzymes"/>
    <property type="match status" value="1"/>
</dbReference>
<dbReference type="Proteomes" id="UP000019489">
    <property type="component" value="Unassembled WGS sequence"/>
</dbReference>
<dbReference type="Gene3D" id="1.20.120.450">
    <property type="entry name" value="dinb family like domain"/>
    <property type="match status" value="1"/>
</dbReference>
<dbReference type="InterPro" id="IPR017517">
    <property type="entry name" value="Maleyloyr_isom"/>
</dbReference>
<protein>
    <recommendedName>
        <fullName evidence="1">Mycothiol-dependent maleylpyruvate isomerase metal-binding domain-containing protein</fullName>
    </recommendedName>
</protein>
<name>W9GAX0_9MICO</name>
<accession>W9GAX0</accession>
<dbReference type="eggNOG" id="ENOG5032HTX">
    <property type="taxonomic scope" value="Bacteria"/>
</dbReference>
<evidence type="ECO:0000313" key="2">
    <source>
        <dbReference type="EMBL" id="EWT02377.1"/>
    </source>
</evidence>
<evidence type="ECO:0000259" key="1">
    <source>
        <dbReference type="Pfam" id="PF11716"/>
    </source>
</evidence>
<feature type="domain" description="Mycothiol-dependent maleylpyruvate isomerase metal-binding" evidence="1">
    <location>
        <begin position="9"/>
        <end position="126"/>
    </location>
</feature>